<gene>
    <name evidence="4" type="ORF">OKIOD_LOCUS14955</name>
</gene>
<sequence length="407" mass="45224">MQMVDRDFNNRFGREERSYNTIYEGYFYVVLILVSFAWSFTIGLMRGYGVFVSAWMPYFGVSMNTAAYIFFFSTIGSCINSLLAPIILVILGTRRMMLLGAIGLSLSQAAVAFSRNLLEAHILLGVAGGFFFNMFVYTSNIVFQGWMNKKRVFGNGIVYCGVPLGGFILNPLWTYLFETYTWRSTCLIQAGISLNLLWISLMLIECPSCPVNTKKAPFSWSLLKSPAVILFGLAQLLFWTCYSSTTLLYPYLTEKGYSYSFAAEVALVQSISEVIFRPILSTALNKKSGLKFELMTFATIITAVSLGLTPLASTTRVLLAIAVAQGFSFAFVGGLPTCIIVDLAGYERLPTAFMIYAFLIDSSFMVGPALYTYLQEILFSQALFYAAACVGLSSLIFHLLSQKFSNL</sequence>
<comment type="subcellular location">
    <subcellularLocation>
        <location evidence="1">Membrane</location>
        <topology evidence="1">Multi-pass membrane protein</topology>
    </subcellularLocation>
</comment>
<feature type="transmembrane region" description="Helical" evidence="2">
    <location>
        <begin position="292"/>
        <end position="312"/>
    </location>
</feature>
<feature type="transmembrane region" description="Helical" evidence="2">
    <location>
        <begin position="227"/>
        <end position="251"/>
    </location>
</feature>
<feature type="domain" description="Major facilitator superfamily (MFS) profile" evidence="3">
    <location>
        <begin position="27"/>
        <end position="405"/>
    </location>
</feature>
<dbReference type="InterPro" id="IPR036259">
    <property type="entry name" value="MFS_trans_sf"/>
</dbReference>
<keyword evidence="5" id="KW-1185">Reference proteome</keyword>
<feature type="transmembrane region" description="Helical" evidence="2">
    <location>
        <begin position="21"/>
        <end position="45"/>
    </location>
</feature>
<keyword evidence="2" id="KW-0812">Transmembrane</keyword>
<dbReference type="InterPro" id="IPR011701">
    <property type="entry name" value="MFS"/>
</dbReference>
<name>A0ABN7T9C6_OIKDI</name>
<feature type="transmembrane region" description="Helical" evidence="2">
    <location>
        <begin position="120"/>
        <end position="140"/>
    </location>
</feature>
<dbReference type="InterPro" id="IPR020846">
    <property type="entry name" value="MFS_dom"/>
</dbReference>
<feature type="transmembrane region" description="Helical" evidence="2">
    <location>
        <begin position="97"/>
        <end position="114"/>
    </location>
</feature>
<feature type="transmembrane region" description="Helical" evidence="2">
    <location>
        <begin position="353"/>
        <end position="371"/>
    </location>
</feature>
<evidence type="ECO:0000259" key="3">
    <source>
        <dbReference type="PROSITE" id="PS50850"/>
    </source>
</evidence>
<dbReference type="Proteomes" id="UP001158576">
    <property type="component" value="Chromosome 2"/>
</dbReference>
<feature type="transmembrane region" description="Helical" evidence="2">
    <location>
        <begin position="187"/>
        <end position="206"/>
    </location>
</feature>
<dbReference type="PANTHER" id="PTHR11360:SF284">
    <property type="entry name" value="EG:103B4.3 PROTEIN-RELATED"/>
    <property type="match status" value="1"/>
</dbReference>
<feature type="transmembrane region" description="Helical" evidence="2">
    <location>
        <begin position="65"/>
        <end position="90"/>
    </location>
</feature>
<accession>A0ABN7T9C6</accession>
<evidence type="ECO:0000256" key="2">
    <source>
        <dbReference type="SAM" id="Phobius"/>
    </source>
</evidence>
<dbReference type="InterPro" id="IPR050327">
    <property type="entry name" value="Proton-linked_MCT"/>
</dbReference>
<reference evidence="4 5" key="1">
    <citation type="submission" date="2021-04" db="EMBL/GenBank/DDBJ databases">
        <authorList>
            <person name="Bliznina A."/>
        </authorList>
    </citation>
    <scope>NUCLEOTIDE SEQUENCE [LARGE SCALE GENOMIC DNA]</scope>
</reference>
<dbReference type="PROSITE" id="PS50850">
    <property type="entry name" value="MFS"/>
    <property type="match status" value="1"/>
</dbReference>
<evidence type="ECO:0000313" key="4">
    <source>
        <dbReference type="EMBL" id="CAG5111919.1"/>
    </source>
</evidence>
<feature type="transmembrane region" description="Helical" evidence="2">
    <location>
        <begin position="152"/>
        <end position="175"/>
    </location>
</feature>
<keyword evidence="2" id="KW-1133">Transmembrane helix</keyword>
<protein>
    <submittedName>
        <fullName evidence="4">Oidioi.mRNA.OKI2018_I69.chr2.g6190.t1.cds</fullName>
    </submittedName>
</protein>
<dbReference type="Gene3D" id="1.20.1250.20">
    <property type="entry name" value="MFS general substrate transporter like domains"/>
    <property type="match status" value="1"/>
</dbReference>
<dbReference type="EMBL" id="OU015567">
    <property type="protein sequence ID" value="CAG5111919.1"/>
    <property type="molecule type" value="Genomic_DNA"/>
</dbReference>
<feature type="transmembrane region" description="Helical" evidence="2">
    <location>
        <begin position="377"/>
        <end position="400"/>
    </location>
</feature>
<organism evidence="4 5">
    <name type="scientific">Oikopleura dioica</name>
    <name type="common">Tunicate</name>
    <dbReference type="NCBI Taxonomy" id="34765"/>
    <lineage>
        <taxon>Eukaryota</taxon>
        <taxon>Metazoa</taxon>
        <taxon>Chordata</taxon>
        <taxon>Tunicata</taxon>
        <taxon>Appendicularia</taxon>
        <taxon>Copelata</taxon>
        <taxon>Oikopleuridae</taxon>
        <taxon>Oikopleura</taxon>
    </lineage>
</organism>
<dbReference type="PANTHER" id="PTHR11360">
    <property type="entry name" value="MONOCARBOXYLATE TRANSPORTER"/>
    <property type="match status" value="1"/>
</dbReference>
<feature type="transmembrane region" description="Helical" evidence="2">
    <location>
        <begin position="318"/>
        <end position="341"/>
    </location>
</feature>
<proteinExistence type="predicted"/>
<evidence type="ECO:0000256" key="1">
    <source>
        <dbReference type="ARBA" id="ARBA00004141"/>
    </source>
</evidence>
<keyword evidence="2" id="KW-0472">Membrane</keyword>
<dbReference type="Pfam" id="PF07690">
    <property type="entry name" value="MFS_1"/>
    <property type="match status" value="1"/>
</dbReference>
<evidence type="ECO:0000313" key="5">
    <source>
        <dbReference type="Proteomes" id="UP001158576"/>
    </source>
</evidence>
<dbReference type="SUPFAM" id="SSF103473">
    <property type="entry name" value="MFS general substrate transporter"/>
    <property type="match status" value="1"/>
</dbReference>